<dbReference type="RefSeq" id="WP_344791601.1">
    <property type="nucleotide sequence ID" value="NZ_BAABBV010000001.1"/>
</dbReference>
<dbReference type="PANTHER" id="PTHR21581:SF33">
    <property type="entry name" value="D-ALANYL-D-ALANINE CARBOXYPEPTIDASE DACB"/>
    <property type="match status" value="1"/>
</dbReference>
<keyword evidence="6" id="KW-0961">Cell wall biogenesis/degradation</keyword>
<evidence type="ECO:0000313" key="11">
    <source>
        <dbReference type="EMBL" id="GAA4161701.1"/>
    </source>
</evidence>
<keyword evidence="2 9" id="KW-0732">Signal</keyword>
<feature type="chain" id="PRO_5046694865" description="Peptidase S11 D-alanyl-D-alanine carboxypeptidase A N-terminal domain-containing protein" evidence="9">
    <location>
        <begin position="34"/>
        <end position="337"/>
    </location>
</feature>
<evidence type="ECO:0000313" key="12">
    <source>
        <dbReference type="Proteomes" id="UP001415169"/>
    </source>
</evidence>
<evidence type="ECO:0000256" key="4">
    <source>
        <dbReference type="ARBA" id="ARBA00022960"/>
    </source>
</evidence>
<dbReference type="InterPro" id="IPR001967">
    <property type="entry name" value="Peptidase_S11_N"/>
</dbReference>
<gene>
    <name evidence="11" type="ORF">GCM10022286_19690</name>
</gene>
<evidence type="ECO:0000256" key="8">
    <source>
        <dbReference type="SAM" id="MobiDB-lite"/>
    </source>
</evidence>
<organism evidence="11 12">
    <name type="scientific">Gryllotalpicola daejeonensis</name>
    <dbReference type="NCBI Taxonomy" id="993087"/>
    <lineage>
        <taxon>Bacteria</taxon>
        <taxon>Bacillati</taxon>
        <taxon>Actinomycetota</taxon>
        <taxon>Actinomycetes</taxon>
        <taxon>Micrococcales</taxon>
        <taxon>Microbacteriaceae</taxon>
        <taxon>Gryllotalpicola</taxon>
    </lineage>
</organism>
<evidence type="ECO:0000256" key="9">
    <source>
        <dbReference type="SAM" id="SignalP"/>
    </source>
</evidence>
<feature type="compositionally biased region" description="Polar residues" evidence="8">
    <location>
        <begin position="50"/>
        <end position="70"/>
    </location>
</feature>
<comment type="caution">
    <text evidence="11">The sequence shown here is derived from an EMBL/GenBank/DDBJ whole genome shotgun (WGS) entry which is preliminary data.</text>
</comment>
<evidence type="ECO:0000256" key="3">
    <source>
        <dbReference type="ARBA" id="ARBA00022801"/>
    </source>
</evidence>
<keyword evidence="5" id="KW-0573">Peptidoglycan synthesis</keyword>
<keyword evidence="12" id="KW-1185">Reference proteome</keyword>
<protein>
    <recommendedName>
        <fullName evidence="10">Peptidase S11 D-alanyl-D-alanine carboxypeptidase A N-terminal domain-containing protein</fullName>
    </recommendedName>
</protein>
<evidence type="ECO:0000256" key="6">
    <source>
        <dbReference type="ARBA" id="ARBA00023316"/>
    </source>
</evidence>
<keyword evidence="4" id="KW-0133">Cell shape</keyword>
<dbReference type="Pfam" id="PF00768">
    <property type="entry name" value="Peptidase_S11"/>
    <property type="match status" value="1"/>
</dbReference>
<dbReference type="PANTHER" id="PTHR21581">
    <property type="entry name" value="D-ALANYL-D-ALANINE CARBOXYPEPTIDASE"/>
    <property type="match status" value="1"/>
</dbReference>
<comment type="similarity">
    <text evidence="1 7">Belongs to the peptidase S11 family.</text>
</comment>
<feature type="region of interest" description="Disordered" evidence="8">
    <location>
        <begin position="47"/>
        <end position="87"/>
    </location>
</feature>
<dbReference type="EMBL" id="BAABBV010000001">
    <property type="protein sequence ID" value="GAA4161701.1"/>
    <property type="molecule type" value="Genomic_DNA"/>
</dbReference>
<evidence type="ECO:0000256" key="2">
    <source>
        <dbReference type="ARBA" id="ARBA00022729"/>
    </source>
</evidence>
<dbReference type="InterPro" id="IPR012338">
    <property type="entry name" value="Beta-lactam/transpept-like"/>
</dbReference>
<proteinExistence type="inferred from homology"/>
<dbReference type="Gene3D" id="3.40.710.10">
    <property type="entry name" value="DD-peptidase/beta-lactamase superfamily"/>
    <property type="match status" value="1"/>
</dbReference>
<feature type="domain" description="Peptidase S11 D-alanyl-D-alanine carboxypeptidase A N-terminal" evidence="10">
    <location>
        <begin position="92"/>
        <end position="300"/>
    </location>
</feature>
<evidence type="ECO:0000259" key="10">
    <source>
        <dbReference type="Pfam" id="PF00768"/>
    </source>
</evidence>
<keyword evidence="3" id="KW-0378">Hydrolase</keyword>
<reference evidence="11" key="1">
    <citation type="journal article" date="2014" name="Int. J. Syst. Evol. Microbiol.">
        <title>Complete genome of a new Firmicutes species belonging to the dominant human colonic microbiota ('Ruminococcus bicirculans') reveals two chromosomes and a selective capacity to utilize plant glucans.</title>
        <authorList>
            <consortium name="NISC Comparative Sequencing Program"/>
            <person name="Wegmann U."/>
            <person name="Louis P."/>
            <person name="Goesmann A."/>
            <person name="Henrissat B."/>
            <person name="Duncan S.H."/>
            <person name="Flint H.J."/>
        </authorList>
    </citation>
    <scope>NUCLEOTIDE SEQUENCE</scope>
    <source>
        <strain evidence="11">JCM 17590</strain>
    </source>
</reference>
<dbReference type="SUPFAM" id="SSF56601">
    <property type="entry name" value="beta-lactamase/transpeptidase-like"/>
    <property type="match status" value="1"/>
</dbReference>
<dbReference type="InterPro" id="IPR018044">
    <property type="entry name" value="Peptidase_S11"/>
</dbReference>
<evidence type="ECO:0000256" key="7">
    <source>
        <dbReference type="RuleBase" id="RU004016"/>
    </source>
</evidence>
<accession>A0ABP7ZKM1</accession>
<sequence length="337" mass="34589">MNRTIQPERKRRRASPIATLIVWLSGLAAVATAAALAIATLTPDSDATAAASNSGAMGSQVESSTFQSTGGWPEQGQGAYVLGDDTPAVSGNQQPVPIASVAKVMTAYVVLKMHPLTDGASGPTFTVEAQDVADTEKRRSEGQSVVAVSAGEQLTERDALMAILLPSANNVAVLVARETSGSVAAFVAKMNQTARALGMTRTTYTDPSGYDPKTVSTALDQLRLAQVVAANATLSAMMSTAGYTLPVAGWVTNTDALLGRDGFVGMKTGSDDAAGGCFMFRAVRHTAAGDVTLIGVVLGQHGPDLIAAGLNAAQQLADRVAPIATDGAPPRLSRTHP</sequence>
<dbReference type="PRINTS" id="PR00725">
    <property type="entry name" value="DADACBPTASE1"/>
</dbReference>
<evidence type="ECO:0000256" key="5">
    <source>
        <dbReference type="ARBA" id="ARBA00022984"/>
    </source>
</evidence>
<dbReference type="Proteomes" id="UP001415169">
    <property type="component" value="Unassembled WGS sequence"/>
</dbReference>
<evidence type="ECO:0000256" key="1">
    <source>
        <dbReference type="ARBA" id="ARBA00007164"/>
    </source>
</evidence>
<name>A0ABP7ZKM1_9MICO</name>
<reference evidence="11" key="2">
    <citation type="submission" date="2023-12" db="EMBL/GenBank/DDBJ databases">
        <authorList>
            <person name="Sun Q."/>
            <person name="Inoue M."/>
        </authorList>
    </citation>
    <scope>NUCLEOTIDE SEQUENCE</scope>
    <source>
        <strain evidence="11">JCM 17590</strain>
    </source>
</reference>
<feature type="signal peptide" evidence="9">
    <location>
        <begin position="1"/>
        <end position="33"/>
    </location>
</feature>